<organism evidence="2 3">
    <name type="scientific">Mesorhizobium zhangyense</name>
    <dbReference type="NCBI Taxonomy" id="1776730"/>
    <lineage>
        <taxon>Bacteria</taxon>
        <taxon>Pseudomonadati</taxon>
        <taxon>Pseudomonadota</taxon>
        <taxon>Alphaproteobacteria</taxon>
        <taxon>Hyphomicrobiales</taxon>
        <taxon>Phyllobacteriaceae</taxon>
        <taxon>Mesorhizobium</taxon>
    </lineage>
</organism>
<dbReference type="RefSeq" id="WP_165116851.1">
    <property type="nucleotide sequence ID" value="NZ_JAAKZG010000003.1"/>
</dbReference>
<gene>
    <name evidence="2" type="ORF">G6N74_09740</name>
</gene>
<keyword evidence="3" id="KW-1185">Reference proteome</keyword>
<evidence type="ECO:0000313" key="2">
    <source>
        <dbReference type="EMBL" id="NGN41347.1"/>
    </source>
</evidence>
<dbReference type="InterPro" id="IPR036873">
    <property type="entry name" value="Rhodanese-like_dom_sf"/>
</dbReference>
<comment type="caution">
    <text evidence="2">The sequence shown here is derived from an EMBL/GenBank/DDBJ whole genome shotgun (WGS) entry which is preliminary data.</text>
</comment>
<keyword evidence="2" id="KW-0808">Transferase</keyword>
<dbReference type="InterPro" id="IPR018634">
    <property type="entry name" value="ChrB_C"/>
</dbReference>
<dbReference type="SMART" id="SM00450">
    <property type="entry name" value="RHOD"/>
    <property type="match status" value="1"/>
</dbReference>
<dbReference type="Proteomes" id="UP000481252">
    <property type="component" value="Unassembled WGS sequence"/>
</dbReference>
<evidence type="ECO:0000313" key="3">
    <source>
        <dbReference type="Proteomes" id="UP000481252"/>
    </source>
</evidence>
<dbReference type="AlphaFoldDB" id="A0A7C9VB40"/>
<evidence type="ECO:0000259" key="1">
    <source>
        <dbReference type="PROSITE" id="PS50206"/>
    </source>
</evidence>
<name>A0A7C9VB40_9HYPH</name>
<dbReference type="GO" id="GO:0016740">
    <property type="term" value="F:transferase activity"/>
    <property type="evidence" value="ECO:0007669"/>
    <property type="project" value="UniProtKB-KW"/>
</dbReference>
<accession>A0A7C9VB40</accession>
<protein>
    <submittedName>
        <fullName evidence="2">Sulfurtransferase</fullName>
    </submittedName>
</protein>
<dbReference type="PROSITE" id="PS50206">
    <property type="entry name" value="RHODANESE_3"/>
    <property type="match status" value="1"/>
</dbReference>
<dbReference type="InterPro" id="IPR001763">
    <property type="entry name" value="Rhodanese-like_dom"/>
</dbReference>
<sequence>MPRRISAQDLIALTGTDRFPHVVDVRREAIFRQAPTRIAAAVWRDHMKTAEWWPEFRDGKLIVVYCAHGHNVSEVAAAGLAHAGADVAMLEGGIDAYEEAGGVLVARAGTGVDVTGAPSVWVTRERPKIDRIACPWLIRRFIDPFAVFHFVAAEWVKDVAEEIGAIPYDIKDVHYSHREEGCTFDTLIAEFGLSDPALLQLARIVRGADTARLDIEPQAAGLLAVSLGLSATEQDDLRQLEKGMIIYDALYGWCRHATAERHNWPVAA</sequence>
<dbReference type="Pfam" id="PF09828">
    <property type="entry name" value="ChrB_C"/>
    <property type="match status" value="1"/>
</dbReference>
<feature type="domain" description="Rhodanese" evidence="1">
    <location>
        <begin position="16"/>
        <end position="106"/>
    </location>
</feature>
<reference evidence="2 3" key="1">
    <citation type="submission" date="2020-02" db="EMBL/GenBank/DDBJ databases">
        <title>Genome sequence of the type strain CGMCC 1.15528 of Mesorhizobium zhangyense.</title>
        <authorList>
            <person name="Gao J."/>
            <person name="Sun J."/>
        </authorList>
    </citation>
    <scope>NUCLEOTIDE SEQUENCE [LARGE SCALE GENOMIC DNA]</scope>
    <source>
        <strain evidence="2 3">CGMCC 1.15528</strain>
    </source>
</reference>
<dbReference type="Gene3D" id="3.40.250.10">
    <property type="entry name" value="Rhodanese-like domain"/>
    <property type="match status" value="1"/>
</dbReference>
<dbReference type="SUPFAM" id="SSF52821">
    <property type="entry name" value="Rhodanese/Cell cycle control phosphatase"/>
    <property type="match status" value="1"/>
</dbReference>
<dbReference type="EMBL" id="JAAKZG010000003">
    <property type="protein sequence ID" value="NGN41347.1"/>
    <property type="molecule type" value="Genomic_DNA"/>
</dbReference>
<proteinExistence type="predicted"/>
<dbReference type="Pfam" id="PF00581">
    <property type="entry name" value="Rhodanese"/>
    <property type="match status" value="1"/>
</dbReference>